<comment type="caution">
    <text evidence="6">The sequence shown here is derived from an EMBL/GenBank/DDBJ whole genome shotgun (WGS) entry which is preliminary data.</text>
</comment>
<evidence type="ECO:0000313" key="7">
    <source>
        <dbReference type="Proteomes" id="UP001501035"/>
    </source>
</evidence>
<dbReference type="Pfam" id="PF03466">
    <property type="entry name" value="LysR_substrate"/>
    <property type="match status" value="1"/>
</dbReference>
<name>A0ABP6L9D4_9ACTN</name>
<dbReference type="InterPro" id="IPR036390">
    <property type="entry name" value="WH_DNA-bd_sf"/>
</dbReference>
<dbReference type="Pfam" id="PF00126">
    <property type="entry name" value="HTH_1"/>
    <property type="match status" value="1"/>
</dbReference>
<evidence type="ECO:0000256" key="2">
    <source>
        <dbReference type="ARBA" id="ARBA00023015"/>
    </source>
</evidence>
<feature type="domain" description="HTH lysR-type" evidence="5">
    <location>
        <begin position="25"/>
        <end position="82"/>
    </location>
</feature>
<gene>
    <name evidence="6" type="ORF">GCM10010528_16490</name>
</gene>
<dbReference type="InterPro" id="IPR036388">
    <property type="entry name" value="WH-like_DNA-bd_sf"/>
</dbReference>
<evidence type="ECO:0000313" key="6">
    <source>
        <dbReference type="EMBL" id="GAA3036515.1"/>
    </source>
</evidence>
<reference evidence="7" key="1">
    <citation type="journal article" date="2019" name="Int. J. Syst. Evol. Microbiol.">
        <title>The Global Catalogue of Microorganisms (GCM) 10K type strain sequencing project: providing services to taxonomists for standard genome sequencing and annotation.</title>
        <authorList>
            <consortium name="The Broad Institute Genomics Platform"/>
            <consortium name="The Broad Institute Genome Sequencing Center for Infectious Disease"/>
            <person name="Wu L."/>
            <person name="Ma J."/>
        </authorList>
    </citation>
    <scope>NUCLEOTIDE SEQUENCE [LARGE SCALE GENOMIC DNA]</scope>
    <source>
        <strain evidence="7">JCM 14234</strain>
    </source>
</reference>
<keyword evidence="3" id="KW-0238">DNA-binding</keyword>
<dbReference type="InterPro" id="IPR000847">
    <property type="entry name" value="LysR_HTH_N"/>
</dbReference>
<keyword evidence="4" id="KW-0804">Transcription</keyword>
<dbReference type="Gene3D" id="3.40.190.10">
    <property type="entry name" value="Periplasmic binding protein-like II"/>
    <property type="match status" value="2"/>
</dbReference>
<evidence type="ECO:0000259" key="5">
    <source>
        <dbReference type="PROSITE" id="PS50931"/>
    </source>
</evidence>
<organism evidence="6 7">
    <name type="scientific">Gordonia defluvii</name>
    <dbReference type="NCBI Taxonomy" id="283718"/>
    <lineage>
        <taxon>Bacteria</taxon>
        <taxon>Bacillati</taxon>
        <taxon>Actinomycetota</taxon>
        <taxon>Actinomycetes</taxon>
        <taxon>Mycobacteriales</taxon>
        <taxon>Gordoniaceae</taxon>
        <taxon>Gordonia</taxon>
    </lineage>
</organism>
<dbReference type="SUPFAM" id="SSF46785">
    <property type="entry name" value="Winged helix' DNA-binding domain"/>
    <property type="match status" value="1"/>
</dbReference>
<dbReference type="Gene3D" id="1.10.10.10">
    <property type="entry name" value="Winged helix-like DNA-binding domain superfamily/Winged helix DNA-binding domain"/>
    <property type="match status" value="1"/>
</dbReference>
<dbReference type="PANTHER" id="PTHR30126">
    <property type="entry name" value="HTH-TYPE TRANSCRIPTIONAL REGULATOR"/>
    <property type="match status" value="1"/>
</dbReference>
<protein>
    <submittedName>
        <fullName evidence="6">LysR family transcriptional regulator</fullName>
    </submittedName>
</protein>
<dbReference type="InterPro" id="IPR005119">
    <property type="entry name" value="LysR_subst-bd"/>
</dbReference>
<dbReference type="SUPFAM" id="SSF53850">
    <property type="entry name" value="Periplasmic binding protein-like II"/>
    <property type="match status" value="1"/>
</dbReference>
<accession>A0ABP6L9D4</accession>
<proteinExistence type="inferred from homology"/>
<comment type="similarity">
    <text evidence="1">Belongs to the LysR transcriptional regulatory family.</text>
</comment>
<dbReference type="EMBL" id="BAAAVS010000023">
    <property type="protein sequence ID" value="GAA3036515.1"/>
    <property type="molecule type" value="Genomic_DNA"/>
</dbReference>
<keyword evidence="2" id="KW-0805">Transcription regulation</keyword>
<evidence type="ECO:0000256" key="1">
    <source>
        <dbReference type="ARBA" id="ARBA00009437"/>
    </source>
</evidence>
<dbReference type="PRINTS" id="PR00039">
    <property type="entry name" value="HTHLYSR"/>
</dbReference>
<dbReference type="PANTHER" id="PTHR30126:SF39">
    <property type="entry name" value="HTH-TYPE TRANSCRIPTIONAL REGULATOR CYSL"/>
    <property type="match status" value="1"/>
</dbReference>
<evidence type="ECO:0000256" key="4">
    <source>
        <dbReference type="ARBA" id="ARBA00023163"/>
    </source>
</evidence>
<sequence>MGTCSFDIPRRTSTGNLTPVHPRSLHLIALELLVGVDDHGSLSAAARDLHMAQPNASRAIARLERQLDVVLLERTTSGSTLTAHGTILVHWARETLTAATQFLTVADALRGERDAELTVAASLTVAEHLMPRWLGEFRAGHPDTTVHLQVQNSADVLDALSTGACAVGFVESPTIPTGMHSAVVAHDRLVVIVPAGHPWARRNRPLGLAELAGTPLLMRESGSGTRETLDTALDGYARAAPLLELGSSAAITTAVAAGVGPAVLSTLAVDGAVRAGTARLVQVDGLQVARDLRAVWRPPRDLAGPAADLVRIARSHHDDTPSHRTDPPGHH</sequence>
<keyword evidence="7" id="KW-1185">Reference proteome</keyword>
<dbReference type="PROSITE" id="PS50931">
    <property type="entry name" value="HTH_LYSR"/>
    <property type="match status" value="1"/>
</dbReference>
<dbReference type="Proteomes" id="UP001501035">
    <property type="component" value="Unassembled WGS sequence"/>
</dbReference>
<evidence type="ECO:0000256" key="3">
    <source>
        <dbReference type="ARBA" id="ARBA00023125"/>
    </source>
</evidence>